<evidence type="ECO:0000256" key="3">
    <source>
        <dbReference type="SAM" id="MobiDB-lite"/>
    </source>
</evidence>
<dbReference type="Gramene" id="ESQ47092">
    <property type="protein sequence ID" value="ESQ47092"/>
    <property type="gene ID" value="EUTSA_v10027716mg"/>
</dbReference>
<protein>
    <recommendedName>
        <fullName evidence="6">BAG domain-containing protein</fullName>
    </recommendedName>
</protein>
<feature type="compositionally biased region" description="Acidic residues" evidence="3">
    <location>
        <begin position="469"/>
        <end position="487"/>
    </location>
</feature>
<gene>
    <name evidence="4" type="ORF">EUTSA_v10027716mg</name>
</gene>
<feature type="compositionally biased region" description="Basic and acidic residues" evidence="3">
    <location>
        <begin position="458"/>
        <end position="468"/>
    </location>
</feature>
<organism evidence="4 5">
    <name type="scientific">Eutrema salsugineum</name>
    <name type="common">Saltwater cress</name>
    <name type="synonym">Sisymbrium salsugineum</name>
    <dbReference type="NCBI Taxonomy" id="72664"/>
    <lineage>
        <taxon>Eukaryota</taxon>
        <taxon>Viridiplantae</taxon>
        <taxon>Streptophyta</taxon>
        <taxon>Embryophyta</taxon>
        <taxon>Tracheophyta</taxon>
        <taxon>Spermatophyta</taxon>
        <taxon>Magnoliopsida</taxon>
        <taxon>eudicotyledons</taxon>
        <taxon>Gunneridae</taxon>
        <taxon>Pentapetalae</taxon>
        <taxon>rosids</taxon>
        <taxon>malvids</taxon>
        <taxon>Brassicales</taxon>
        <taxon>Brassicaceae</taxon>
        <taxon>Eutremeae</taxon>
        <taxon>Eutrema</taxon>
    </lineage>
</organism>
<keyword evidence="5" id="KW-1185">Reference proteome</keyword>
<reference evidence="4 5" key="1">
    <citation type="journal article" date="2013" name="Front. Plant Sci.">
        <title>The Reference Genome of the Halophytic Plant Eutrema salsugineum.</title>
        <authorList>
            <person name="Yang R."/>
            <person name="Jarvis D.E."/>
            <person name="Chen H."/>
            <person name="Beilstein M.A."/>
            <person name="Grimwood J."/>
            <person name="Jenkins J."/>
            <person name="Shu S."/>
            <person name="Prochnik S."/>
            <person name="Xin M."/>
            <person name="Ma C."/>
            <person name="Schmutz J."/>
            <person name="Wing R.A."/>
            <person name="Mitchell-Olds T."/>
            <person name="Schumaker K.S."/>
            <person name="Wang X."/>
        </authorList>
    </citation>
    <scope>NUCLEOTIDE SEQUENCE [LARGE SCALE GENOMIC DNA]</scope>
</reference>
<feature type="region of interest" description="Disordered" evidence="3">
    <location>
        <begin position="398"/>
        <end position="421"/>
    </location>
</feature>
<evidence type="ECO:0000313" key="4">
    <source>
        <dbReference type="EMBL" id="ESQ47092.1"/>
    </source>
</evidence>
<evidence type="ECO:0000256" key="2">
    <source>
        <dbReference type="SAM" id="Coils"/>
    </source>
</evidence>
<keyword evidence="1" id="KW-0143">Chaperone</keyword>
<dbReference type="PROSITE" id="PS50096">
    <property type="entry name" value="IQ"/>
    <property type="match status" value="1"/>
</dbReference>
<dbReference type="eggNOG" id="ENOG502QVMA">
    <property type="taxonomic scope" value="Eukaryota"/>
</dbReference>
<dbReference type="PANTHER" id="PTHR33322:SF18">
    <property type="entry name" value="BAG FAMILY MOLECULAR CHAPERONE REGULATOR 8, CHLOROPLASTIC"/>
    <property type="match status" value="1"/>
</dbReference>
<dbReference type="GO" id="GO:0006457">
    <property type="term" value="P:protein folding"/>
    <property type="evidence" value="ECO:0007669"/>
    <property type="project" value="TreeGrafter"/>
</dbReference>
<proteinExistence type="predicted"/>
<accession>V4LX45</accession>
<name>V4LX45_EUTSA</name>
<dbReference type="AlphaFoldDB" id="V4LX45"/>
<dbReference type="EMBL" id="KI517416">
    <property type="protein sequence ID" value="ESQ47092.1"/>
    <property type="molecule type" value="Genomic_DNA"/>
</dbReference>
<dbReference type="STRING" id="72664.V4LX45"/>
<evidence type="ECO:0008006" key="6">
    <source>
        <dbReference type="Google" id="ProtNLM"/>
    </source>
</evidence>
<dbReference type="GO" id="GO:0009506">
    <property type="term" value="C:plasmodesma"/>
    <property type="evidence" value="ECO:0007669"/>
    <property type="project" value="TreeGrafter"/>
</dbReference>
<feature type="compositionally biased region" description="Basic and acidic residues" evidence="3">
    <location>
        <begin position="505"/>
        <end position="520"/>
    </location>
</feature>
<dbReference type="InterPro" id="IPR040400">
    <property type="entry name" value="BAG5/6/7/8"/>
</dbReference>
<sequence length="532" mass="59937">MVAIVPHGSNGSSWWTMASHCHHDGGCRRRHHNHRESIPLISVNYATSSPCCFGDCTPCCTQSNQQTDSPPNLDHLLRLIASYLQNQQQQQQQRETQCSCETKSPRFAAVERHSFVNQQHKQQKNVQREYDNLLRKIDDLDLSLNRFSARRDSSYSTLKDSAARVIQTHFRSYLVRRSISLRQLKELASIKSSFLSLKSSVSGKTHFPFEAVSREATDLLLQLDSIQGRVDSMIRDGKRTLCRDLVRFLHYIDDCAVKRREIVCKSAKDVSFRSKCKSSGAKLHVGEGRRTTSEKPKKQIQTIYVTSNGGEEDIAELEEFHFMTDDAQGIPIVSVESSRKLGSSKSRVGALRQGDKAKTPVTKTVKCGENRNVYELTSSAEDDSFDDGDEILMMSRDAEVASDSRSRSRSGVVIKGSGGKTVSFEEDGNVYKVYGYTPEASVSEEYESSTSGSNNEVEDIKYVPKENEDSGEDEEEEVHSENEEESSSECSKEDAQVTENVSHTGRNEHKREFQLRKEDSMFSPPLPLKMEP</sequence>
<dbReference type="OMA" id="SGKTHFP"/>
<evidence type="ECO:0000256" key="1">
    <source>
        <dbReference type="ARBA" id="ARBA00023186"/>
    </source>
</evidence>
<keyword evidence="2" id="KW-0175">Coiled coil</keyword>
<feature type="region of interest" description="Disordered" evidence="3">
    <location>
        <begin position="441"/>
        <end position="532"/>
    </location>
</feature>
<dbReference type="Proteomes" id="UP000030689">
    <property type="component" value="Unassembled WGS sequence"/>
</dbReference>
<dbReference type="PANTHER" id="PTHR33322">
    <property type="entry name" value="BAG DOMAIN CONTAINING PROTEIN, EXPRESSED"/>
    <property type="match status" value="1"/>
</dbReference>
<dbReference type="KEGG" id="eus:EUTSA_v10027716mg"/>
<feature type="coiled-coil region" evidence="2">
    <location>
        <begin position="116"/>
        <end position="143"/>
    </location>
</feature>
<evidence type="ECO:0000313" key="5">
    <source>
        <dbReference type="Proteomes" id="UP000030689"/>
    </source>
</evidence>